<evidence type="ECO:0000313" key="2">
    <source>
        <dbReference type="Proteomes" id="UP000546007"/>
    </source>
</evidence>
<dbReference type="OrthoDB" id="1094829at2"/>
<protein>
    <recommendedName>
        <fullName evidence="3">DUF4843 domain-containing protein</fullName>
    </recommendedName>
</protein>
<keyword evidence="2" id="KW-1185">Reference proteome</keyword>
<proteinExistence type="predicted"/>
<dbReference type="Proteomes" id="UP000546007">
    <property type="component" value="Unassembled WGS sequence"/>
</dbReference>
<organism evidence="1 2">
    <name type="scientific">Butyricimonas faecihominis</name>
    <dbReference type="NCBI Taxonomy" id="1472416"/>
    <lineage>
        <taxon>Bacteria</taxon>
        <taxon>Pseudomonadati</taxon>
        <taxon>Bacteroidota</taxon>
        <taxon>Bacteroidia</taxon>
        <taxon>Bacteroidales</taxon>
        <taxon>Odoribacteraceae</taxon>
        <taxon>Butyricimonas</taxon>
    </lineage>
</organism>
<dbReference type="AlphaFoldDB" id="A0A7W6HUV1"/>
<sequence length="255" mass="29394">MKKQIIWIGIIMAWMLCACNEEDKLMYDQTERSLNLWFGSELYSGRVDSMVYNYAYRPLGTELDSIQFYVKLIGKSLEEDCPFELEVVGGDSSSLIEGKHYQLPVYVLKAGVSGGYFPIYFKNTSDLKNREFTISLALKTNDWLTIGTKEYSGLKLIVKDREEKPIYWDNDPEQFIPLKQFFGTYSLTKYQFMIKVIGKAVTRVIYRGKPTAPGEVSYAEALYLQEKCRVALVEYNNNPDNPDRPLSDEYGPISF</sequence>
<name>A0A7W6HUV1_9BACT</name>
<dbReference type="GeneID" id="93099409"/>
<reference evidence="1 2" key="1">
    <citation type="submission" date="2020-08" db="EMBL/GenBank/DDBJ databases">
        <title>Genomic Encyclopedia of Type Strains, Phase IV (KMG-IV): sequencing the most valuable type-strain genomes for metagenomic binning, comparative biology and taxonomic classification.</title>
        <authorList>
            <person name="Goeker M."/>
        </authorList>
    </citation>
    <scope>NUCLEOTIDE SEQUENCE [LARGE SCALE GENOMIC DNA]</scope>
    <source>
        <strain evidence="1 2">DSM 105721</strain>
    </source>
</reference>
<dbReference type="RefSeq" id="WP_124316447.1">
    <property type="nucleotide sequence ID" value="NZ_AP028155.1"/>
</dbReference>
<dbReference type="InterPro" id="IPR032299">
    <property type="entry name" value="DUF4843"/>
</dbReference>
<accession>A0A7W6HUV1</accession>
<evidence type="ECO:0008006" key="3">
    <source>
        <dbReference type="Google" id="ProtNLM"/>
    </source>
</evidence>
<evidence type="ECO:0000313" key="1">
    <source>
        <dbReference type="EMBL" id="MBB4025374.1"/>
    </source>
</evidence>
<gene>
    <name evidence="1" type="ORF">GGR14_001146</name>
</gene>
<comment type="caution">
    <text evidence="1">The sequence shown here is derived from an EMBL/GenBank/DDBJ whole genome shotgun (WGS) entry which is preliminary data.</text>
</comment>
<dbReference type="Pfam" id="PF16132">
    <property type="entry name" value="DUF4843"/>
    <property type="match status" value="1"/>
</dbReference>
<dbReference type="PROSITE" id="PS51257">
    <property type="entry name" value="PROKAR_LIPOPROTEIN"/>
    <property type="match status" value="1"/>
</dbReference>
<dbReference type="EMBL" id="JACIES010000002">
    <property type="protein sequence ID" value="MBB4025374.1"/>
    <property type="molecule type" value="Genomic_DNA"/>
</dbReference>